<dbReference type="PRINTS" id="PR01005">
    <property type="entry name" value="FLGHOOKAP1"/>
</dbReference>
<evidence type="ECO:0000256" key="1">
    <source>
        <dbReference type="ARBA" id="ARBA00004365"/>
    </source>
</evidence>
<feature type="domain" description="Flagellar basal-body/hook protein C-terminal" evidence="7">
    <location>
        <begin position="660"/>
        <end position="698"/>
    </location>
</feature>
<dbReference type="NCBIfam" id="TIGR02492">
    <property type="entry name" value="flgK_ends"/>
    <property type="match status" value="1"/>
</dbReference>
<dbReference type="Pfam" id="PF22638">
    <property type="entry name" value="FlgK_D1"/>
    <property type="match status" value="1"/>
</dbReference>
<feature type="domain" description="Flagellar hook-associated protein FlgK helical" evidence="8">
    <location>
        <begin position="99"/>
        <end position="335"/>
    </location>
</feature>
<keyword evidence="10" id="KW-1185">Reference proteome</keyword>
<dbReference type="InterPro" id="IPR053927">
    <property type="entry name" value="FlgK_helical"/>
</dbReference>
<evidence type="ECO:0000259" key="8">
    <source>
        <dbReference type="Pfam" id="PF22638"/>
    </source>
</evidence>
<evidence type="ECO:0000256" key="5">
    <source>
        <dbReference type="ARBA" id="ARBA00022525"/>
    </source>
</evidence>
<dbReference type="PANTHER" id="PTHR30033:SF1">
    <property type="entry name" value="FLAGELLAR HOOK-ASSOCIATED PROTEIN 1"/>
    <property type="match status" value="1"/>
</dbReference>
<evidence type="ECO:0000256" key="4">
    <source>
        <dbReference type="ARBA" id="ARBA00016244"/>
    </source>
</evidence>
<comment type="subcellular location">
    <subcellularLocation>
        <location evidence="1">Bacterial flagellum</location>
    </subcellularLocation>
    <subcellularLocation>
        <location evidence="2">Secreted</location>
    </subcellularLocation>
</comment>
<sequence>MRSTFGGLNTVVLGLYGQQTGLDTVGHNISNASTEGYSRQNVNLSATAPQTIYANGGSFQLGTGVEVQSVVRARNSYIDKQMWQETSTLSNAQSTETYLSKVESIFGETSDTGMQSVLNSFWDSWQTLSTNASDEGTRTTVRERGVQLAKAIQLGTEQLKSMGSDINSAIDLNVEKINQITSEIYTLNKQIVTVEVGGIDHANDLRDRRDYLVDQLSSKVDTRIYENANGTYTIQSGGTTLVDSTGSAVLTTEETPDKDYPDYIIKTVKVKGSDQQLNFTNGEIKSLLDMQDSDQSGVRMYLNSLSSMSQFLLQDFNAVHRSGYGTDNSTGNNFFGEATIDYSSNATDKFTANDWLKALAVNSELFVAGGTAKIAAKSSGSGIGITQSNAKGSEPTIFATGSYTLGTTATSVVVKVDSIDASTPPNITSVSYSTDGGTNWTSSAVTSNHGQMSINGLTVDMYLGNGSANQVDDTYSFSLNNHSADSNFTIQKSLTTIGEASIVKAEGTYTNGDVATSVLVQPTTVSTAAATLGTVTAIKYSIDNGTTWLTDASYASSTGSFAFTVNGVKLTMKIATDTDNAAGTQYSFTVSKGNVASGDNAVLMGTKLKTDTSKTLGDMSLDSYYTSLIGTLGVQSQNAQNTADNQQTLVDQIVNWRESTSGVNLDEEMTYMIKFQKGYNAAARVLTTMDEMLDKLINGTGVVGR</sequence>
<evidence type="ECO:0000256" key="6">
    <source>
        <dbReference type="ARBA" id="ARBA00023143"/>
    </source>
</evidence>
<proteinExistence type="inferred from homology"/>
<evidence type="ECO:0000256" key="2">
    <source>
        <dbReference type="ARBA" id="ARBA00004613"/>
    </source>
</evidence>
<organism evidence="9 10">
    <name type="scientific">Sporomusa silvacetica DSM 10669</name>
    <dbReference type="NCBI Taxonomy" id="1123289"/>
    <lineage>
        <taxon>Bacteria</taxon>
        <taxon>Bacillati</taxon>
        <taxon>Bacillota</taxon>
        <taxon>Negativicutes</taxon>
        <taxon>Selenomonadales</taxon>
        <taxon>Sporomusaceae</taxon>
        <taxon>Sporomusa</taxon>
    </lineage>
</organism>
<dbReference type="SUPFAM" id="SSF64518">
    <property type="entry name" value="Phase 1 flagellin"/>
    <property type="match status" value="1"/>
</dbReference>
<accession>A0ABZ3IQR1</accession>
<keyword evidence="6" id="KW-0975">Bacterial flagellum</keyword>
<reference evidence="9" key="1">
    <citation type="submission" date="2024-05" db="EMBL/GenBank/DDBJ databases">
        <title>Isolation and characterization of Sporomusa carbonis sp. nov., a carboxydotrophic hydrogenogen in the genus of Sporomusa isolated from a charcoal burning pile.</title>
        <authorList>
            <person name="Boeer T."/>
            <person name="Rosenbaum F."/>
            <person name="Eysell L."/>
            <person name="Mueller V."/>
            <person name="Daniel R."/>
            <person name="Poehlein A."/>
        </authorList>
    </citation>
    <scope>NUCLEOTIDE SEQUENCE [LARGE SCALE GENOMIC DNA]</scope>
    <source>
        <strain evidence="9">DSM 10669</strain>
    </source>
</reference>
<comment type="similarity">
    <text evidence="3">Belongs to the flagella basal body rod proteins family.</text>
</comment>
<dbReference type="InterPro" id="IPR002371">
    <property type="entry name" value="FlgK"/>
</dbReference>
<name>A0ABZ3IQR1_9FIRM</name>
<evidence type="ECO:0000259" key="7">
    <source>
        <dbReference type="Pfam" id="PF06429"/>
    </source>
</evidence>
<dbReference type="Proteomes" id="UP000216752">
    <property type="component" value="Chromosome"/>
</dbReference>
<evidence type="ECO:0000256" key="3">
    <source>
        <dbReference type="ARBA" id="ARBA00009677"/>
    </source>
</evidence>
<keyword evidence="5" id="KW-0964">Secreted</keyword>
<dbReference type="PANTHER" id="PTHR30033">
    <property type="entry name" value="FLAGELLAR HOOK-ASSOCIATED PROTEIN 1"/>
    <property type="match status" value="1"/>
</dbReference>
<dbReference type="EMBL" id="CP155573">
    <property type="protein sequence ID" value="XFO68016.1"/>
    <property type="molecule type" value="Genomic_DNA"/>
</dbReference>
<evidence type="ECO:0000313" key="10">
    <source>
        <dbReference type="Proteomes" id="UP000216752"/>
    </source>
</evidence>
<evidence type="ECO:0000313" key="9">
    <source>
        <dbReference type="EMBL" id="XFO68016.1"/>
    </source>
</evidence>
<gene>
    <name evidence="9" type="ORF">SPSIL_042360</name>
</gene>
<dbReference type="RefSeq" id="WP_094603826.1">
    <property type="nucleotide sequence ID" value="NZ_CP155573.1"/>
</dbReference>
<dbReference type="Pfam" id="PF06429">
    <property type="entry name" value="Flg_bbr_C"/>
    <property type="match status" value="1"/>
</dbReference>
<protein>
    <recommendedName>
        <fullName evidence="4">Flagellar hook-associated protein 1</fullName>
    </recommendedName>
</protein>
<dbReference type="InterPro" id="IPR010930">
    <property type="entry name" value="Flg_bb/hook_C_dom"/>
</dbReference>